<accession>A0ABY5UWL1</accession>
<dbReference type="Gene3D" id="3.40.50.300">
    <property type="entry name" value="P-loop containing nucleotide triphosphate hydrolases"/>
    <property type="match status" value="1"/>
</dbReference>
<evidence type="ECO:0000313" key="3">
    <source>
        <dbReference type="Proteomes" id="UP001059295"/>
    </source>
</evidence>
<dbReference type="RefSeq" id="WP_019246259.1">
    <property type="nucleotide sequence ID" value="NZ_CAPH01000013.1"/>
</dbReference>
<gene>
    <name evidence="2" type="ORF">NQ491_07190</name>
</gene>
<dbReference type="SUPFAM" id="SSF52540">
    <property type="entry name" value="P-loop containing nucleoside triphosphate hydrolases"/>
    <property type="match status" value="2"/>
</dbReference>
<name>A0ABY5UWL1_9BACT</name>
<reference evidence="2" key="1">
    <citation type="journal article" date="2022" name="Cell">
        <title>Design, construction, and in vivo augmentation of a complex gut microbiome.</title>
        <authorList>
            <person name="Cheng A.G."/>
            <person name="Ho P.Y."/>
            <person name="Aranda-Diaz A."/>
            <person name="Jain S."/>
            <person name="Yu F.B."/>
            <person name="Meng X."/>
            <person name="Wang M."/>
            <person name="Iakiviak M."/>
            <person name="Nagashima K."/>
            <person name="Zhao A."/>
            <person name="Murugkar P."/>
            <person name="Patil A."/>
            <person name="Atabakhsh K."/>
            <person name="Weakley A."/>
            <person name="Yan J."/>
            <person name="Brumbaugh A.R."/>
            <person name="Higginbottom S."/>
            <person name="Dimas A."/>
            <person name="Shiver A.L."/>
            <person name="Deutschbauer A."/>
            <person name="Neff N."/>
            <person name="Sonnenburg J.L."/>
            <person name="Huang K.C."/>
            <person name="Fischbach M.A."/>
        </authorList>
    </citation>
    <scope>NUCLEOTIDE SEQUENCE</scope>
    <source>
        <strain evidence="2">AP11</strain>
    </source>
</reference>
<dbReference type="Pfam" id="PF09848">
    <property type="entry name" value="SLFN-g3_helicase"/>
    <property type="match status" value="1"/>
</dbReference>
<dbReference type="InterPro" id="IPR027417">
    <property type="entry name" value="P-loop_NTPase"/>
</dbReference>
<keyword evidence="3" id="KW-1185">Reference proteome</keyword>
<evidence type="ECO:0000259" key="1">
    <source>
        <dbReference type="Pfam" id="PF09848"/>
    </source>
</evidence>
<feature type="domain" description="Schlafen group 3-like DNA/RNA helicase" evidence="1">
    <location>
        <begin position="260"/>
        <end position="604"/>
    </location>
</feature>
<dbReference type="Proteomes" id="UP001059295">
    <property type="component" value="Chromosome"/>
</dbReference>
<organism evidence="2 3">
    <name type="scientific">Alistipes ihumii AP11</name>
    <dbReference type="NCBI Taxonomy" id="1211813"/>
    <lineage>
        <taxon>Bacteria</taxon>
        <taxon>Pseudomonadati</taxon>
        <taxon>Bacteroidota</taxon>
        <taxon>Bacteroidia</taxon>
        <taxon>Bacteroidales</taxon>
        <taxon>Rikenellaceae</taxon>
        <taxon>Alistipes</taxon>
    </lineage>
</organism>
<evidence type="ECO:0000313" key="2">
    <source>
        <dbReference type="EMBL" id="UWN56450.1"/>
    </source>
</evidence>
<protein>
    <submittedName>
        <fullName evidence="2">DUF2075 domain-containing protein</fullName>
    </submittedName>
</protein>
<sequence>MIIYHRTKAEFRKDVFEDRIAVIVEEELYKKTSKRTSDNEFRAFRNSLGFMERVLNDPSIPDDAGISIEYHIPHTAKRIDFIIAGSDGKNDNIIIVELKQWQHCETTIQDGIVKTLLGGHMVNTTHPSYQAYSYACLLKFFSAAIEDEMIGVYPCAYLHNYSDDGIISNNFYDNYIREAPLYFSSDALKLRNFIKKHIKKGDKSNIVSRIDNGKIRPSKTLSSALRSIFKGNREFIMIEEQKVVFERAKELAFCSTPESKNVFIVKGGAGTGKSVVAINLLVDLIQRGQLAQYVTKTSAPREVYFEMLCRDQPLVALKKIFVGSGSFVNAPKNSIRTLVVDEAHRLTEKTGFLKQGDNQIREIISTSLCSIFFIDEDQRVHIDDYGTIDNIRRIAQECGSTVTEGELGSQFRCNGADGYLAWLDNVLSIRETANYDLSGTDYDFRIYDSASELRDVIFEKNKINNKARLVAGYCWDWVSDKDPNAYDIVIPEDNFRMKWNLKTYGSKWIIDPTSINEVGCIHTCQGLEVDYIGVIIGNDLIVRNGVVQVNPAARSTMDRSIFGWKKLMMEDKESAKRTLRAIIKNTYKTLMTRGMKGCYIYCTDMETREYFKKRIGLNKDGTSLHSLHHPFANSINS</sequence>
<dbReference type="InterPro" id="IPR018647">
    <property type="entry name" value="SLFN_3-like_DNA/RNA_helicase"/>
</dbReference>
<proteinExistence type="predicted"/>
<dbReference type="EMBL" id="CP102294">
    <property type="protein sequence ID" value="UWN56450.1"/>
    <property type="molecule type" value="Genomic_DNA"/>
</dbReference>
<dbReference type="GeneID" id="82891506"/>